<proteinExistence type="inferred from homology"/>
<accession>A0ABX9KFI4</accession>
<feature type="coiled-coil region" evidence="8">
    <location>
        <begin position="645"/>
        <end position="672"/>
    </location>
</feature>
<keyword evidence="4" id="KW-1134">Transmembrane beta strand</keyword>
<evidence type="ECO:0000256" key="2">
    <source>
        <dbReference type="ARBA" id="ARBA00007613"/>
    </source>
</evidence>
<evidence type="ECO:0000256" key="1">
    <source>
        <dbReference type="ARBA" id="ARBA00004442"/>
    </source>
</evidence>
<comment type="caution">
    <text evidence="9">The sequence shown here is derived from an EMBL/GenBank/DDBJ whole genome shotgun (WGS) entry which is preliminary data.</text>
</comment>
<keyword evidence="5" id="KW-0812">Transmembrane</keyword>
<organism evidence="9 10">
    <name type="scientific">Psychrilyobacter piezotolerans</name>
    <dbReference type="NCBI Taxonomy" id="2293438"/>
    <lineage>
        <taxon>Bacteria</taxon>
        <taxon>Fusobacteriati</taxon>
        <taxon>Fusobacteriota</taxon>
        <taxon>Fusobacteriia</taxon>
        <taxon>Fusobacteriales</taxon>
        <taxon>Fusobacteriaceae</taxon>
        <taxon>Psychrilyobacter</taxon>
    </lineage>
</organism>
<dbReference type="Proteomes" id="UP000263486">
    <property type="component" value="Unassembled WGS sequence"/>
</dbReference>
<keyword evidence="10" id="KW-1185">Reference proteome</keyword>
<evidence type="ECO:0000256" key="4">
    <source>
        <dbReference type="ARBA" id="ARBA00022452"/>
    </source>
</evidence>
<dbReference type="SUPFAM" id="SSF56954">
    <property type="entry name" value="Outer membrane efflux proteins (OEP)"/>
    <property type="match status" value="1"/>
</dbReference>
<evidence type="ECO:0000256" key="8">
    <source>
        <dbReference type="SAM" id="Coils"/>
    </source>
</evidence>
<keyword evidence="7" id="KW-0998">Cell outer membrane</keyword>
<dbReference type="Pfam" id="PF02321">
    <property type="entry name" value="OEP"/>
    <property type="match status" value="2"/>
</dbReference>
<evidence type="ECO:0000256" key="3">
    <source>
        <dbReference type="ARBA" id="ARBA00022448"/>
    </source>
</evidence>
<comment type="subcellular location">
    <subcellularLocation>
        <location evidence="1">Cell outer membrane</location>
    </subcellularLocation>
</comment>
<keyword evidence="8" id="KW-0175">Coiled coil</keyword>
<dbReference type="PANTHER" id="PTHR30026">
    <property type="entry name" value="OUTER MEMBRANE PROTEIN TOLC"/>
    <property type="match status" value="1"/>
</dbReference>
<sequence length="770" mass="86170">MKLIKKISLIILLFVISVCTFAKEAVNIAVLYSQKSSNNMKNSQSIMEKEFTAVLEGSYNAVFPKEYQIIAESGKEEIEKRYNELVADRGVDVIVGGDFIVSNVILGKKKIKKLSIMPFAQYIYHGETSGVENLTYSVQPVGFKKIFQLLKSVEGDFSEITLIAPEELLKADERIIPFVEKQIKENGISKIKWAAFNGDYEKLAADVKGQKVALLGGFSDKEEFIQIMDVLNNEKIVTYADGYGTGVSDQAYLSFEVDTNIQKRLRKSAISLLEILDGGSAKNQKVYLVGGELRPVINQSVAEKIGKWPNWRTTVSAKVVGEKSLGKELTLYSSIRKGLEDNLQLTIDKNDLNIQEYQVDAVQSSRLPQIKAAGGYKVVDQGQADAPNDVKKENTYVGVGLRQVIFNDKLNSAVSVEKSVFNAEKESYKQSELDTILTVSTAYFNVLKLKASESIQYSNLELTKKNLELARVREKVGYSRKSDVYRWESKLATDISKLTDSQAKLKNAKEGLMRILNNELDTNFQPVDILDTEEFLGIAGLELTKKNVMDDTLDKLMKLGLENSTEIKQIDSYMDAAERRLKEADRNFYAPEVALTANYNYYMDRSGSGNLYSNPADSDPRKEAWTVGIEVSIPLLEGGERIAKRNTATEQLQKLTTQKEDVENSVKQNIRASLTDLVTAKINVETSKDARVAADKTLELVTDSYSRGEVSITELLDSQNVAIQAKETESASKYDYYTKLMITERAVGVYHLLDPEAYFELLGETNLKVQ</sequence>
<dbReference type="InterPro" id="IPR051906">
    <property type="entry name" value="TolC-like"/>
</dbReference>
<dbReference type="Gene3D" id="1.20.1600.10">
    <property type="entry name" value="Outer membrane efflux proteins (OEP)"/>
    <property type="match status" value="1"/>
</dbReference>
<name>A0ABX9KFI4_9FUSO</name>
<evidence type="ECO:0000313" key="9">
    <source>
        <dbReference type="EMBL" id="REI40397.1"/>
    </source>
</evidence>
<evidence type="ECO:0000256" key="5">
    <source>
        <dbReference type="ARBA" id="ARBA00022692"/>
    </source>
</evidence>
<keyword evidence="3" id="KW-0813">Transport</keyword>
<gene>
    <name evidence="9" type="ORF">DYH56_11090</name>
</gene>
<keyword evidence="6" id="KW-0472">Membrane</keyword>
<dbReference type="InterPro" id="IPR003423">
    <property type="entry name" value="OMP_efflux"/>
</dbReference>
<evidence type="ECO:0000256" key="7">
    <source>
        <dbReference type="ARBA" id="ARBA00023237"/>
    </source>
</evidence>
<dbReference type="PANTHER" id="PTHR30026:SF20">
    <property type="entry name" value="OUTER MEMBRANE PROTEIN TOLC"/>
    <property type="match status" value="1"/>
</dbReference>
<comment type="similarity">
    <text evidence="2">Belongs to the outer membrane factor (OMF) (TC 1.B.17) family.</text>
</comment>
<dbReference type="EMBL" id="QUAJ01000020">
    <property type="protein sequence ID" value="REI40397.1"/>
    <property type="molecule type" value="Genomic_DNA"/>
</dbReference>
<evidence type="ECO:0000313" key="10">
    <source>
        <dbReference type="Proteomes" id="UP000263486"/>
    </source>
</evidence>
<protein>
    <submittedName>
        <fullName evidence="9">TolC family protein</fullName>
    </submittedName>
</protein>
<evidence type="ECO:0000256" key="6">
    <source>
        <dbReference type="ARBA" id="ARBA00023136"/>
    </source>
</evidence>
<reference evidence="9 10" key="1">
    <citation type="submission" date="2018-08" db="EMBL/GenBank/DDBJ databases">
        <title>Draft genome sequence of Psychrilyobacter sp. strain SD5 isolated from Black Sea water.</title>
        <authorList>
            <person name="Yadav S."/>
            <person name="Villanueva L."/>
            <person name="Damste J.S.S."/>
        </authorList>
    </citation>
    <scope>NUCLEOTIDE SEQUENCE [LARGE SCALE GENOMIC DNA]</scope>
    <source>
        <strain evidence="9 10">SD5</strain>
    </source>
</reference>